<dbReference type="Pfam" id="PF14285">
    <property type="entry name" value="DUF4367"/>
    <property type="match status" value="1"/>
</dbReference>
<feature type="domain" description="DUF4367" evidence="1">
    <location>
        <begin position="74"/>
        <end position="194"/>
    </location>
</feature>
<comment type="caution">
    <text evidence="2">The sequence shown here is derived from an EMBL/GenBank/DDBJ whole genome shotgun (WGS) entry which is preliminary data.</text>
</comment>
<protein>
    <recommendedName>
        <fullName evidence="1">DUF4367 domain-containing protein</fullName>
    </recommendedName>
</protein>
<gene>
    <name evidence="2" type="ORF">S03H2_05493</name>
</gene>
<evidence type="ECO:0000259" key="1">
    <source>
        <dbReference type="Pfam" id="PF14285"/>
    </source>
</evidence>
<sequence>MNKLSVAGIIGAVLVVGLVVFFSTGALVGGNDLGVTSQKSGGANILPYNIQYQLPGKPVSLQEAKERVPYFRMPSYLPEGVTVKEVRILEVFGGDQDVIVNLSSENLRLVIYNRPWETMDEKKVQEFISTGYNDVTPKIIRINGNVGYAIEYGNIDSETGRIIPATVSWFDGVIHYGITGELPLEYLMKMARSMY</sequence>
<organism evidence="2">
    <name type="scientific">marine sediment metagenome</name>
    <dbReference type="NCBI Taxonomy" id="412755"/>
    <lineage>
        <taxon>unclassified sequences</taxon>
        <taxon>metagenomes</taxon>
        <taxon>ecological metagenomes</taxon>
    </lineage>
</organism>
<evidence type="ECO:0000313" key="2">
    <source>
        <dbReference type="EMBL" id="GAH26440.1"/>
    </source>
</evidence>
<proteinExistence type="predicted"/>
<accession>X1F1J2</accession>
<dbReference type="AlphaFoldDB" id="X1F1J2"/>
<reference evidence="2" key="1">
    <citation type="journal article" date="2014" name="Front. Microbiol.">
        <title>High frequency of phylogenetically diverse reductive dehalogenase-homologous genes in deep subseafloor sedimentary metagenomes.</title>
        <authorList>
            <person name="Kawai M."/>
            <person name="Futagami T."/>
            <person name="Toyoda A."/>
            <person name="Takaki Y."/>
            <person name="Nishi S."/>
            <person name="Hori S."/>
            <person name="Arai W."/>
            <person name="Tsubouchi T."/>
            <person name="Morono Y."/>
            <person name="Uchiyama I."/>
            <person name="Ito T."/>
            <person name="Fujiyama A."/>
            <person name="Inagaki F."/>
            <person name="Takami H."/>
        </authorList>
    </citation>
    <scope>NUCLEOTIDE SEQUENCE</scope>
    <source>
        <strain evidence="2">Expedition CK06-06</strain>
    </source>
</reference>
<dbReference type="InterPro" id="IPR025377">
    <property type="entry name" value="DUF4367"/>
</dbReference>
<dbReference type="EMBL" id="BARU01002299">
    <property type="protein sequence ID" value="GAH26440.1"/>
    <property type="molecule type" value="Genomic_DNA"/>
</dbReference>
<name>X1F1J2_9ZZZZ</name>